<keyword evidence="3" id="KW-1185">Reference proteome</keyword>
<dbReference type="EMBL" id="JAMXMC010000005">
    <property type="protein sequence ID" value="MCO5977116.1"/>
    <property type="molecule type" value="Genomic_DNA"/>
</dbReference>
<comment type="caution">
    <text evidence="2">The sequence shown here is derived from an EMBL/GenBank/DDBJ whole genome shotgun (WGS) entry which is preliminary data.</text>
</comment>
<evidence type="ECO:0000313" key="3">
    <source>
        <dbReference type="Proteomes" id="UP001204851"/>
    </source>
</evidence>
<accession>A0ABT1BLN3</accession>
<reference evidence="2 3" key="1">
    <citation type="submission" date="2022-06" db="EMBL/GenBank/DDBJ databases">
        <title>Ideonella sp. NS12-5 Genome sequencing and assembly.</title>
        <authorList>
            <person name="Jung Y."/>
        </authorList>
    </citation>
    <scope>NUCLEOTIDE SEQUENCE [LARGE SCALE GENOMIC DNA]</scope>
    <source>
        <strain evidence="2 3">NS12-5</strain>
    </source>
</reference>
<dbReference type="RefSeq" id="WP_252769645.1">
    <property type="nucleotide sequence ID" value="NZ_JAMXMC010000005.1"/>
</dbReference>
<name>A0ABT1BLN3_9BURK</name>
<evidence type="ECO:0000259" key="1">
    <source>
        <dbReference type="Pfam" id="PF09860"/>
    </source>
</evidence>
<protein>
    <submittedName>
        <fullName evidence="2">DUF2087 domain-containing protein</fullName>
    </submittedName>
</protein>
<feature type="domain" description="DUF2087" evidence="1">
    <location>
        <begin position="98"/>
        <end position="167"/>
    </location>
</feature>
<gene>
    <name evidence="2" type="ORF">M0L44_10370</name>
</gene>
<dbReference type="Pfam" id="PF09860">
    <property type="entry name" value="DUF2087"/>
    <property type="match status" value="1"/>
</dbReference>
<dbReference type="InterPro" id="IPR018656">
    <property type="entry name" value="DUF2087"/>
</dbReference>
<proteinExistence type="predicted"/>
<evidence type="ECO:0000313" key="2">
    <source>
        <dbReference type="EMBL" id="MCO5977116.1"/>
    </source>
</evidence>
<organism evidence="2 3">
    <name type="scientific">Ideonella oryzae</name>
    <dbReference type="NCBI Taxonomy" id="2937441"/>
    <lineage>
        <taxon>Bacteria</taxon>
        <taxon>Pseudomonadati</taxon>
        <taxon>Pseudomonadota</taxon>
        <taxon>Betaproteobacteria</taxon>
        <taxon>Burkholderiales</taxon>
        <taxon>Sphaerotilaceae</taxon>
        <taxon>Ideonella</taxon>
    </lineage>
</organism>
<dbReference type="Proteomes" id="UP001204851">
    <property type="component" value="Unassembled WGS sequence"/>
</dbReference>
<sequence length="226" mass="24794">MARTPTPLVIADLSSFARQLARVLADSATPPSHLQFLNQIARAAGYRNLQALQAGAPQGVPAIAADTPPADPAPVEVAPAPLSDAARRALLQFDTAGRLQRWPAKYSVQRLILWPLWARFEPRRSYTEAEVNTVLKAANTFGDHVTLRRELVNHRLLARESDCSAYWKLPARPDDEARALMAAWRERQRQRDGARALAPERQAARAAFTQRLRASGPSSAGSSHPG</sequence>